<organism evidence="3 4">
    <name type="scientific">Modicisalibacter xianhensis</name>
    <dbReference type="NCBI Taxonomy" id="442341"/>
    <lineage>
        <taxon>Bacteria</taxon>
        <taxon>Pseudomonadati</taxon>
        <taxon>Pseudomonadota</taxon>
        <taxon>Gammaproteobacteria</taxon>
        <taxon>Oceanospirillales</taxon>
        <taxon>Halomonadaceae</taxon>
        <taxon>Modicisalibacter</taxon>
    </lineage>
</organism>
<accession>A0A4R8FHG7</accession>
<protein>
    <submittedName>
        <fullName evidence="3">Virulence-associated protein E</fullName>
    </submittedName>
</protein>
<proteinExistence type="predicted"/>
<reference evidence="3 4" key="1">
    <citation type="submission" date="2019-03" db="EMBL/GenBank/DDBJ databases">
        <title>Freshwater and sediment microbial communities from various areas in North America, analyzing microbe dynamics in response to fracking.</title>
        <authorList>
            <person name="Lamendella R."/>
        </authorList>
    </citation>
    <scope>NUCLEOTIDE SEQUENCE [LARGE SCALE GENOMIC DNA]</scope>
    <source>
        <strain evidence="3 4">6_TX</strain>
    </source>
</reference>
<feature type="compositionally biased region" description="Acidic residues" evidence="1">
    <location>
        <begin position="387"/>
        <end position="397"/>
    </location>
</feature>
<name>A0A4R8FHG7_9GAMM</name>
<comment type="caution">
    <text evidence="3">The sequence shown here is derived from an EMBL/GenBank/DDBJ whole genome shotgun (WGS) entry which is preliminary data.</text>
</comment>
<dbReference type="SUPFAM" id="SSF52540">
    <property type="entry name" value="P-loop containing nucleoside triphosphate hydrolases"/>
    <property type="match status" value="1"/>
</dbReference>
<sequence length="840" mass="95063">MTDSITLLRAHGRQCLAKRFDGSTWHDYSRAKHFKPSREPVANLDELATLLDNLLTDRQTCVIRGQLRKDVSPDSHPHLFDKQGRVARQLLSFADKPHHWVMFDVDGFEPSVDPVARAEDAILEWIGKALPECFHDVGFYWQLSSRAGFSRALKAHVWFWLDSTYDSETLREWAKAEDLDVDTSTFNPVQVHYTAAPKFEEGALDPVAKRSGRFESWLGADSVPLVIDPDVVEQAREKVRNGEYKMPDPTQKPGWIGAFCRAYSIDDILDDFLPHVFERHDDAGVLNFLLGSGAPRGAFVMGDGKHIVNTHASDPFNRHATNAFDLVRYYLHDGEEDDPSEEVFKTSSYQAMSEWCAKDPRTRQYNISEDDYAAQLFSSVVPELPDDIPNDDAAMDEASERGSEDPADNQLLRLLKAPDIEGWTQFLEMSQKTAAVLDTAMNIKLILCGDPALRGRICLNTFHNEIRAFDTLPWRAVRDKVNGEIWDDADDHQLIDYITRHYRIEPQRQRITHAVTVVANLDRRHPVRRYLRRLEWDGVPRLDTWLQDYLGVEDCEYVRQAGAKTLIAGVARVMEPGCKFDHALIIEGEQGSGKSTAVATLAGAWFTDNLPSMTGKDSVEALGGSWIVEMGELTAMTKAAVEDLKAFISRQTDRMRPAYGMHVKDYPRQCIFIGTTNQSEYLADETGNRRFWPVKSTRVDNAGFKEVRDQLWAEAFQRYIQGESRFLEGEAAEQAREAQEERYVEDDITGLVKEWLDGGPGVGGFPAEEPREGACLLEIYRAVFTDSQGMPNPQQKKAIKRVMRKMPGWSNTTAKNPVHIAGMGTQRVYYRLGGSYDPGD</sequence>
<gene>
    <name evidence="3" type="ORF">DFO67_13511</name>
</gene>
<dbReference type="Pfam" id="PF05272">
    <property type="entry name" value="VapE-like_dom"/>
    <property type="match status" value="1"/>
</dbReference>
<evidence type="ECO:0000313" key="3">
    <source>
        <dbReference type="EMBL" id="TDX21601.1"/>
    </source>
</evidence>
<evidence type="ECO:0000313" key="4">
    <source>
        <dbReference type="Proteomes" id="UP000294489"/>
    </source>
</evidence>
<dbReference type="InterPro" id="IPR007936">
    <property type="entry name" value="VapE-like_dom"/>
</dbReference>
<evidence type="ECO:0000256" key="1">
    <source>
        <dbReference type="SAM" id="MobiDB-lite"/>
    </source>
</evidence>
<dbReference type="OrthoDB" id="9763644at2"/>
<dbReference type="PANTHER" id="PTHR34985">
    <property type="entry name" value="SLR0554 PROTEIN"/>
    <property type="match status" value="1"/>
</dbReference>
<feature type="domain" description="Virulence-associated protein E-like" evidence="2">
    <location>
        <begin position="531"/>
        <end position="743"/>
    </location>
</feature>
<dbReference type="AlphaFoldDB" id="A0A4R8FHG7"/>
<dbReference type="PANTHER" id="PTHR34985:SF1">
    <property type="entry name" value="SLR0554 PROTEIN"/>
    <property type="match status" value="1"/>
</dbReference>
<feature type="region of interest" description="Disordered" evidence="1">
    <location>
        <begin position="387"/>
        <end position="407"/>
    </location>
</feature>
<evidence type="ECO:0000259" key="2">
    <source>
        <dbReference type="Pfam" id="PF05272"/>
    </source>
</evidence>
<dbReference type="RefSeq" id="WP_134021482.1">
    <property type="nucleotide sequence ID" value="NZ_SOEC01000035.1"/>
</dbReference>
<dbReference type="Proteomes" id="UP000294489">
    <property type="component" value="Unassembled WGS sequence"/>
</dbReference>
<dbReference type="InterPro" id="IPR027417">
    <property type="entry name" value="P-loop_NTPase"/>
</dbReference>
<dbReference type="EMBL" id="SOEC01000035">
    <property type="protein sequence ID" value="TDX21601.1"/>
    <property type="molecule type" value="Genomic_DNA"/>
</dbReference>